<evidence type="ECO:0000256" key="2">
    <source>
        <dbReference type="ARBA" id="ARBA00010410"/>
    </source>
</evidence>
<reference evidence="7" key="1">
    <citation type="journal article" date="2022" name="New Phytol.">
        <title>Evolutionary transition to the ectomycorrhizal habit in the genomes of a hyperdiverse lineage of mushroom-forming fungi.</title>
        <authorList>
            <person name="Looney B."/>
            <person name="Miyauchi S."/>
            <person name="Morin E."/>
            <person name="Drula E."/>
            <person name="Courty P.E."/>
            <person name="Kohler A."/>
            <person name="Kuo A."/>
            <person name="LaButti K."/>
            <person name="Pangilinan J."/>
            <person name="Lipzen A."/>
            <person name="Riley R."/>
            <person name="Andreopoulos W."/>
            <person name="He G."/>
            <person name="Johnson J."/>
            <person name="Nolan M."/>
            <person name="Tritt A."/>
            <person name="Barry K.W."/>
            <person name="Grigoriev I.V."/>
            <person name="Nagy L.G."/>
            <person name="Hibbett D."/>
            <person name="Henrissat B."/>
            <person name="Matheny P.B."/>
            <person name="Labbe J."/>
            <person name="Martin F.M."/>
        </authorList>
    </citation>
    <scope>NUCLEOTIDE SEQUENCE</scope>
    <source>
        <strain evidence="7">BPL690</strain>
    </source>
</reference>
<dbReference type="EMBL" id="WTXG01000005">
    <property type="protein sequence ID" value="KAI0305718.1"/>
    <property type="molecule type" value="Genomic_DNA"/>
</dbReference>
<evidence type="ECO:0000313" key="8">
    <source>
        <dbReference type="Proteomes" id="UP001203297"/>
    </source>
</evidence>
<dbReference type="GO" id="GO:0005634">
    <property type="term" value="C:nucleus"/>
    <property type="evidence" value="ECO:0007669"/>
    <property type="project" value="UniProtKB-SubCell"/>
</dbReference>
<evidence type="ECO:0000256" key="5">
    <source>
        <dbReference type="ARBA" id="ARBA00023163"/>
    </source>
</evidence>
<dbReference type="GO" id="GO:0001006">
    <property type="term" value="F:RNA polymerase III type 3 promoter sequence-specific DNA binding"/>
    <property type="evidence" value="ECO:0007669"/>
    <property type="project" value="TreeGrafter"/>
</dbReference>
<keyword evidence="3" id="KW-0805">Transcription regulation</keyword>
<dbReference type="GO" id="GO:0000978">
    <property type="term" value="F:RNA polymerase II cis-regulatory region sequence-specific DNA binding"/>
    <property type="evidence" value="ECO:0007669"/>
    <property type="project" value="TreeGrafter"/>
</dbReference>
<comment type="similarity">
    <text evidence="2">Belongs to the SNAPC3/SRD2 family.</text>
</comment>
<comment type="caution">
    <text evidence="7">The sequence shown here is derived from an EMBL/GenBank/DDBJ whole genome shotgun (WGS) entry which is preliminary data.</text>
</comment>
<evidence type="ECO:0000256" key="6">
    <source>
        <dbReference type="ARBA" id="ARBA00023242"/>
    </source>
</evidence>
<dbReference type="GO" id="GO:0042796">
    <property type="term" value="P:snRNA transcription by RNA polymerase III"/>
    <property type="evidence" value="ECO:0007669"/>
    <property type="project" value="TreeGrafter"/>
</dbReference>
<sequence>MSSVTCSTASHESFIGPSSELIDIDDFLLSVRNNSAHVFIPPPDFFPQAAESVNPRRQDDIASECGVDDVRSKVTSIFNDPRLYVHARQIHDTAVNSIYDLAERKKSGKRKRKREVLSKLEDTPDLVALKNGLGNIKLRSWPLPQEAAIFIRGPKNSDLNTLTEIKYTKEISNPASHSAVVTVSIYNRLAWSYNFVYRGSQHAVLSSNTLGDLYDVIPCPSNEMPGERTAHGTGTFIGYESGHSKSSSGCVVVIEGTAFGDGRTEPDYASKLISHIPKPLARGSKIHDTPFSSLSLRLNHPYWLVHQGNCEHFLVIDQIRLLHPHDPPSGYPLTTQITPPLIGNCRVCTKVPAVYSVVGDVRLGESPCILCAPCWRNMGMPKGKDSDSVVVIPLPKYEFGW</sequence>
<dbReference type="AlphaFoldDB" id="A0AAD4M909"/>
<dbReference type="InterPro" id="IPR022042">
    <property type="entry name" value="snRNA-activating_su3"/>
</dbReference>
<keyword evidence="5" id="KW-0804">Transcription</keyword>
<protein>
    <submittedName>
        <fullName evidence="7">snRNA-activating protein of 50kDa MW C terminal-domain-containing protein</fullName>
    </submittedName>
</protein>
<keyword evidence="6" id="KW-0539">Nucleus</keyword>
<comment type="subcellular location">
    <subcellularLocation>
        <location evidence="1">Nucleus</location>
    </subcellularLocation>
</comment>
<name>A0AAD4M909_9AGAM</name>
<keyword evidence="4" id="KW-0238">DNA-binding</keyword>
<organism evidence="7 8">
    <name type="scientific">Multifurca ochricompacta</name>
    <dbReference type="NCBI Taxonomy" id="376703"/>
    <lineage>
        <taxon>Eukaryota</taxon>
        <taxon>Fungi</taxon>
        <taxon>Dikarya</taxon>
        <taxon>Basidiomycota</taxon>
        <taxon>Agaricomycotina</taxon>
        <taxon>Agaricomycetes</taxon>
        <taxon>Russulales</taxon>
        <taxon>Russulaceae</taxon>
        <taxon>Multifurca</taxon>
    </lineage>
</organism>
<dbReference type="Pfam" id="PF12251">
    <property type="entry name" value="SNAPC3"/>
    <property type="match status" value="1"/>
</dbReference>
<evidence type="ECO:0000313" key="7">
    <source>
        <dbReference type="EMBL" id="KAI0305718.1"/>
    </source>
</evidence>
<evidence type="ECO:0000256" key="1">
    <source>
        <dbReference type="ARBA" id="ARBA00004123"/>
    </source>
</evidence>
<dbReference type="GO" id="GO:0001046">
    <property type="term" value="F:core promoter sequence-specific DNA binding"/>
    <property type="evidence" value="ECO:0007669"/>
    <property type="project" value="TreeGrafter"/>
</dbReference>
<dbReference type="GO" id="GO:0003681">
    <property type="term" value="F:bent DNA binding"/>
    <property type="evidence" value="ECO:0007669"/>
    <property type="project" value="TreeGrafter"/>
</dbReference>
<dbReference type="GO" id="GO:0019185">
    <property type="term" value="C:snRNA-activating protein complex"/>
    <property type="evidence" value="ECO:0007669"/>
    <property type="project" value="TreeGrafter"/>
</dbReference>
<evidence type="ECO:0000256" key="3">
    <source>
        <dbReference type="ARBA" id="ARBA00023015"/>
    </source>
</evidence>
<dbReference type="Proteomes" id="UP001203297">
    <property type="component" value="Unassembled WGS sequence"/>
</dbReference>
<dbReference type="GO" id="GO:0042795">
    <property type="term" value="P:snRNA transcription by RNA polymerase II"/>
    <property type="evidence" value="ECO:0007669"/>
    <property type="project" value="TreeGrafter"/>
</dbReference>
<evidence type="ECO:0000256" key="4">
    <source>
        <dbReference type="ARBA" id="ARBA00023125"/>
    </source>
</evidence>
<gene>
    <name evidence="7" type="ORF">B0F90DRAFT_1700404</name>
</gene>
<dbReference type="PANTHER" id="PTHR13421:SF16">
    <property type="entry name" value="SNRNA-ACTIVATING PROTEIN COMPLEX SUBUNIT 3"/>
    <property type="match status" value="1"/>
</dbReference>
<accession>A0AAD4M909</accession>
<keyword evidence="8" id="KW-1185">Reference proteome</keyword>
<dbReference type="PANTHER" id="PTHR13421">
    <property type="entry name" value="SNRNA-ACTIVATING PROTEIN COMPLEX SUBUNIT 3"/>
    <property type="match status" value="1"/>
</dbReference>
<proteinExistence type="inferred from homology"/>